<keyword evidence="13" id="KW-0378">Hydrolase</keyword>
<proteinExistence type="inferred from homology"/>
<dbReference type="Pfam" id="PF00112">
    <property type="entry name" value="Peptidase_C1"/>
    <property type="match status" value="1"/>
</dbReference>
<keyword evidence="10 26" id="KW-0831">Ubiquinone biosynthesis</keyword>
<feature type="transmembrane region" description="Helical" evidence="26">
    <location>
        <begin position="65"/>
        <end position="83"/>
    </location>
</feature>
<dbReference type="CDD" id="cd13959">
    <property type="entry name" value="PT_UbiA_COQ2"/>
    <property type="match status" value="1"/>
</dbReference>
<evidence type="ECO:0000256" key="8">
    <source>
        <dbReference type="ARBA" id="ARBA00022670"/>
    </source>
</evidence>
<evidence type="ECO:0000256" key="10">
    <source>
        <dbReference type="ARBA" id="ARBA00022688"/>
    </source>
</evidence>
<dbReference type="SMART" id="SM00645">
    <property type="entry name" value="Pept_C1"/>
    <property type="match status" value="1"/>
</dbReference>
<dbReference type="InterPro" id="IPR030470">
    <property type="entry name" value="UbiA_prenylTrfase_CS"/>
</dbReference>
<comment type="function">
    <text evidence="26">Catalyzes the prenylation of para-hydroxybenzoate (PHB) with an all-trans polyprenyl group. Mediates the second step in the final reaction sequence of coenzyme Q (CoQ) biosynthesis, which is the condensation of the polyisoprenoid side chain with PHB, generating the first membrane-bound Q intermediate.</text>
</comment>
<dbReference type="GO" id="GO:0006508">
    <property type="term" value="P:proteolysis"/>
    <property type="evidence" value="ECO:0007669"/>
    <property type="project" value="UniProtKB-KW"/>
</dbReference>
<evidence type="ECO:0000256" key="5">
    <source>
        <dbReference type="ARBA" id="ARBA00005985"/>
    </source>
</evidence>
<keyword evidence="18 26" id="KW-0496">Mitochondrion</keyword>
<dbReference type="CDD" id="cd02248">
    <property type="entry name" value="Peptidase_C1A"/>
    <property type="match status" value="1"/>
</dbReference>
<evidence type="ECO:0000256" key="1">
    <source>
        <dbReference type="ARBA" id="ARBA00001946"/>
    </source>
</evidence>
<keyword evidence="9 26" id="KW-0808">Transferase</keyword>
<dbReference type="SMART" id="SM00848">
    <property type="entry name" value="Inhibitor_I29"/>
    <property type="match status" value="1"/>
</dbReference>
<comment type="catalytic activity">
    <reaction evidence="24">
        <text>all-trans-nonaprenyl diphosphate + 4-hydroxybenzoate = 4-hydroxy-3-(all-trans-nonaprenyl)benzoate + diphosphate</text>
        <dbReference type="Rhea" id="RHEA:17709"/>
        <dbReference type="ChEBI" id="CHEBI:17879"/>
        <dbReference type="ChEBI" id="CHEBI:33019"/>
        <dbReference type="ChEBI" id="CHEBI:58391"/>
        <dbReference type="ChEBI" id="CHEBI:84502"/>
        <dbReference type="EC" id="2.5.1.39"/>
    </reaction>
    <physiologicalReaction direction="left-to-right" evidence="24">
        <dbReference type="Rhea" id="RHEA:17710"/>
    </physiologicalReaction>
</comment>
<dbReference type="GO" id="GO:0022900">
    <property type="term" value="P:electron transport chain"/>
    <property type="evidence" value="ECO:0007669"/>
    <property type="project" value="InterPro"/>
</dbReference>
<dbReference type="AlphaFoldDB" id="A0A814KI87"/>
<comment type="catalytic activity">
    <reaction evidence="23">
        <text>all-trans-decaprenyl diphosphate + 4-hydroxybenzoate = 4-hydroxy-3-(all-trans-decaprenyl)benzoate + diphosphate</text>
        <dbReference type="Rhea" id="RHEA:44564"/>
        <dbReference type="ChEBI" id="CHEBI:17879"/>
        <dbReference type="ChEBI" id="CHEBI:33019"/>
        <dbReference type="ChEBI" id="CHEBI:60721"/>
        <dbReference type="ChEBI" id="CHEBI:84503"/>
        <dbReference type="EC" id="2.5.1.39"/>
    </reaction>
    <physiologicalReaction direction="left-to-right" evidence="23">
        <dbReference type="Rhea" id="RHEA:44565"/>
    </physiologicalReaction>
</comment>
<evidence type="ECO:0000256" key="26">
    <source>
        <dbReference type="HAMAP-Rule" id="MF_03189"/>
    </source>
</evidence>
<evidence type="ECO:0000256" key="21">
    <source>
        <dbReference type="ARBA" id="ARBA00023157"/>
    </source>
</evidence>
<evidence type="ECO:0000256" key="23">
    <source>
        <dbReference type="ARBA" id="ARBA00049890"/>
    </source>
</evidence>
<evidence type="ECO:0000259" key="29">
    <source>
        <dbReference type="SMART" id="SM00848"/>
    </source>
</evidence>
<evidence type="ECO:0000256" key="27">
    <source>
        <dbReference type="SAM" id="MobiDB-lite"/>
    </source>
</evidence>
<dbReference type="PANTHER" id="PTHR11048:SF28">
    <property type="entry name" value="4-HYDROXYBENZOATE POLYPRENYLTRANSFERASE, MITOCHONDRIAL"/>
    <property type="match status" value="1"/>
</dbReference>
<dbReference type="InterPro" id="IPR039653">
    <property type="entry name" value="Prenyltransferase"/>
</dbReference>
<keyword evidence="7" id="KW-0679">Respiratory chain</keyword>
<reference evidence="30" key="1">
    <citation type="submission" date="2021-02" db="EMBL/GenBank/DDBJ databases">
        <authorList>
            <person name="Nowell W R."/>
        </authorList>
    </citation>
    <scope>NUCLEOTIDE SEQUENCE</scope>
</reference>
<feature type="domain" description="Cathepsin propeptide inhibitor" evidence="29">
    <location>
        <begin position="532"/>
        <end position="589"/>
    </location>
</feature>
<dbReference type="InterPro" id="IPR025660">
    <property type="entry name" value="Pept_his_AS"/>
</dbReference>
<evidence type="ECO:0000256" key="2">
    <source>
        <dbReference type="ARBA" id="ARBA00003195"/>
    </source>
</evidence>
<sequence>MTYLLRQTCPLILRSSIIRIATTSTSSQHQRCRNVSSIPQPKNLFDIIPKTIQPYARLSRIDKPIGSWLLYLPGAWSIAFAGITLNNVALMGLFGAGTILMRGAGCTINDLWDKDFDRRVDRTKSRPIASGEITVRQALIWAGVQLSLSFLILIQLNIPSVILGVISLVPVVIYPLMKRFTYWPQFFLGMTFNWGALMGFTAGTGIIYPSVILPLYFAGIAWTLHYDTIYAHQDKTDDLLVGVKSTALRLGKETKLWLRAFSIGMMSHLITVGLSVDQTWPYYLGLIGASYHLHRQIETVDLNKTQSCWNTFAANRTTGLIILASILMNLLKSIVQPSRVNLFAIPQRTLFDIQNVWGRTAVDTQKPLDPTPLGEMPRQDEQIGPLSGVPRDIFKERRCRIFVPARAATQSGTNNTKKWKVEWDTKERWENPLMGWASSADPHSSVMVEFSSKEDAMIYCERYKYEVVEPPSRPHFRKTYGANFSWNKKTHFVLMKNIFLLRTAIAVSLFVCTFATLTKNYEISDGKLEILFKNWLDESGREYYSFSEYQQRMIVFKENYILIQKMNEVYGHDMTFELNKFADLTQDEFRNTILMRPQAPPMHSPKKYMKVSEVGDLPDSFDWRDHNAVTPVKDQGSVGTCWAFSTVQNVEGQWYMKSKTLTNLSVEQVVDCDGMQKVDSAQADCGVYGGWPFLSFQYLKQQGGIVSEDLYPYCAGAKKPCEPCNAPGYNKTLCGPPIPFCYMKDSCESKLNPSDFVPGLKVVDWKAISENETAIATALMTTGPLSVALNAEMLQFYHKGIFNPIFCNPKNLDHAVLLVGWGIEGSKPYWIVKNSWGAAWGEHGYFRILRGKGVCGINTQVTTAVLG</sequence>
<evidence type="ECO:0000256" key="25">
    <source>
        <dbReference type="ARBA" id="ARBA00051182"/>
    </source>
</evidence>
<dbReference type="Gene3D" id="3.90.70.10">
    <property type="entry name" value="Cysteine proteinases"/>
    <property type="match status" value="1"/>
</dbReference>
<evidence type="ECO:0000256" key="3">
    <source>
        <dbReference type="ARBA" id="ARBA00004141"/>
    </source>
</evidence>
<keyword evidence="19 26" id="KW-0472">Membrane</keyword>
<evidence type="ECO:0000313" key="30">
    <source>
        <dbReference type="EMBL" id="CAF1051191.1"/>
    </source>
</evidence>
<dbReference type="InterPro" id="IPR006370">
    <property type="entry name" value="HB_polyprenyltransferase-like"/>
</dbReference>
<feature type="domain" description="Peptidase C1A papain C-terminal" evidence="28">
    <location>
        <begin position="617"/>
        <end position="865"/>
    </location>
</feature>
<keyword evidence="12 26" id="KW-0999">Mitochondrion inner membrane</keyword>
<evidence type="ECO:0000256" key="16">
    <source>
        <dbReference type="ARBA" id="ARBA00022982"/>
    </source>
</evidence>
<dbReference type="InterPro" id="IPR000668">
    <property type="entry name" value="Peptidase_C1A_C"/>
</dbReference>
<dbReference type="HAMAP" id="MF_01635">
    <property type="entry name" value="UbiA"/>
    <property type="match status" value="1"/>
</dbReference>
<evidence type="ECO:0000256" key="13">
    <source>
        <dbReference type="ARBA" id="ARBA00022801"/>
    </source>
</evidence>
<dbReference type="PROSITE" id="PS00943">
    <property type="entry name" value="UBIA"/>
    <property type="match status" value="1"/>
</dbReference>
<dbReference type="Gene3D" id="3.30.160.190">
    <property type="entry name" value="atu1810 like domain"/>
    <property type="match status" value="1"/>
</dbReference>
<dbReference type="InterPro" id="IPR038532">
    <property type="entry name" value="NDUFS4-like_sf"/>
</dbReference>
<evidence type="ECO:0000256" key="7">
    <source>
        <dbReference type="ARBA" id="ARBA00022660"/>
    </source>
</evidence>
<evidence type="ECO:0000256" key="20">
    <source>
        <dbReference type="ARBA" id="ARBA00023145"/>
    </source>
</evidence>
<dbReference type="InterPro" id="IPR006885">
    <property type="entry name" value="NADH_UbQ_FeS_4_mit-like"/>
</dbReference>
<evidence type="ECO:0000256" key="24">
    <source>
        <dbReference type="ARBA" id="ARBA00050454"/>
    </source>
</evidence>
<evidence type="ECO:0000256" key="12">
    <source>
        <dbReference type="ARBA" id="ARBA00022792"/>
    </source>
</evidence>
<evidence type="ECO:0000256" key="9">
    <source>
        <dbReference type="ARBA" id="ARBA00022679"/>
    </source>
</evidence>
<evidence type="ECO:0000256" key="15">
    <source>
        <dbReference type="ARBA" id="ARBA00022946"/>
    </source>
</evidence>
<comment type="catalytic activity">
    <reaction evidence="25">
        <text>an all-trans-polyprenyl diphosphate + 4-hydroxybenzoate = a 4-hydroxy-3-(all-trans-polyprenyl)benzoate + diphosphate</text>
        <dbReference type="Rhea" id="RHEA:44504"/>
        <dbReference type="Rhea" id="RHEA-COMP:9514"/>
        <dbReference type="Rhea" id="RHEA-COMP:9564"/>
        <dbReference type="ChEBI" id="CHEBI:17879"/>
        <dbReference type="ChEBI" id="CHEBI:33019"/>
        <dbReference type="ChEBI" id="CHEBI:58914"/>
        <dbReference type="ChEBI" id="CHEBI:78396"/>
        <dbReference type="EC" id="2.5.1.39"/>
    </reaction>
    <physiologicalReaction direction="left-to-right" evidence="25">
        <dbReference type="Rhea" id="RHEA:44505"/>
    </physiologicalReaction>
</comment>
<keyword evidence="15" id="KW-0809">Transit peptide</keyword>
<keyword evidence="8" id="KW-0645">Protease</keyword>
<dbReference type="GO" id="GO:0008234">
    <property type="term" value="F:cysteine-type peptidase activity"/>
    <property type="evidence" value="ECO:0007669"/>
    <property type="project" value="UniProtKB-KW"/>
</dbReference>
<dbReference type="EMBL" id="CAJNOR010000987">
    <property type="protein sequence ID" value="CAF1051191.1"/>
    <property type="molecule type" value="Genomic_DNA"/>
</dbReference>
<name>A0A814KI87_ADIRI</name>
<evidence type="ECO:0000256" key="18">
    <source>
        <dbReference type="ARBA" id="ARBA00023128"/>
    </source>
</evidence>
<dbReference type="Pfam" id="PF04800">
    <property type="entry name" value="NDUS4"/>
    <property type="match status" value="1"/>
</dbReference>
<keyword evidence="14" id="KW-0788">Thiol protease</keyword>
<dbReference type="InterPro" id="IPR039417">
    <property type="entry name" value="Peptidase_C1A_papain-like"/>
</dbReference>
<dbReference type="InterPro" id="IPR044878">
    <property type="entry name" value="UbiA_sf"/>
</dbReference>
<comment type="similarity">
    <text evidence="4">Belongs to the complex I NDUFS4 subunit family.</text>
</comment>
<dbReference type="GO" id="GO:0005743">
    <property type="term" value="C:mitochondrial inner membrane"/>
    <property type="evidence" value="ECO:0007669"/>
    <property type="project" value="UniProtKB-SubCell"/>
</dbReference>
<dbReference type="InterPro" id="IPR038765">
    <property type="entry name" value="Papain-like_cys_pep_sf"/>
</dbReference>
<keyword evidence="6" id="KW-0813">Transport</keyword>
<evidence type="ECO:0000256" key="14">
    <source>
        <dbReference type="ARBA" id="ARBA00022807"/>
    </source>
</evidence>
<accession>A0A814KI87</accession>
<dbReference type="UniPathway" id="UPA00232"/>
<dbReference type="Gene3D" id="1.10.357.140">
    <property type="entry name" value="UbiA prenyltransferase"/>
    <property type="match status" value="1"/>
</dbReference>
<comment type="caution">
    <text evidence="30">The sequence shown here is derived from an EMBL/GenBank/DDBJ whole genome shotgun (WGS) entry which is preliminary data.</text>
</comment>
<evidence type="ECO:0000313" key="31">
    <source>
        <dbReference type="Proteomes" id="UP000663828"/>
    </source>
</evidence>
<keyword evidence="11 26" id="KW-0812">Transmembrane</keyword>
<dbReference type="GO" id="GO:0006744">
    <property type="term" value="P:ubiquinone biosynthetic process"/>
    <property type="evidence" value="ECO:0007669"/>
    <property type="project" value="UniProtKB-UniRule"/>
</dbReference>
<dbReference type="NCBIfam" id="TIGR01474">
    <property type="entry name" value="ubiA_proteo"/>
    <property type="match status" value="1"/>
</dbReference>
<evidence type="ECO:0000259" key="28">
    <source>
        <dbReference type="SMART" id="SM00645"/>
    </source>
</evidence>
<dbReference type="PROSITE" id="PS00639">
    <property type="entry name" value="THIOL_PROTEASE_HIS"/>
    <property type="match status" value="1"/>
</dbReference>
<evidence type="ECO:0000256" key="11">
    <source>
        <dbReference type="ARBA" id="ARBA00022692"/>
    </source>
</evidence>
<comment type="pathway">
    <text evidence="26">Cofactor biosynthesis; ubiquinone biosynthesis.</text>
</comment>
<feature type="transmembrane region" description="Helical" evidence="26">
    <location>
        <begin position="182"/>
        <end position="200"/>
    </location>
</feature>
<evidence type="ECO:0000256" key="19">
    <source>
        <dbReference type="ARBA" id="ARBA00023136"/>
    </source>
</evidence>
<evidence type="ECO:0000256" key="22">
    <source>
        <dbReference type="ARBA" id="ARBA00023229"/>
    </source>
</evidence>
<evidence type="ECO:0000256" key="6">
    <source>
        <dbReference type="ARBA" id="ARBA00022448"/>
    </source>
</evidence>
<organism evidence="30 31">
    <name type="scientific">Adineta ricciae</name>
    <name type="common">Rotifer</name>
    <dbReference type="NCBI Taxonomy" id="249248"/>
    <lineage>
        <taxon>Eukaryota</taxon>
        <taxon>Metazoa</taxon>
        <taxon>Spiralia</taxon>
        <taxon>Gnathifera</taxon>
        <taxon>Rotifera</taxon>
        <taxon>Eurotatoria</taxon>
        <taxon>Bdelloidea</taxon>
        <taxon>Adinetida</taxon>
        <taxon>Adinetidae</taxon>
        <taxon>Adineta</taxon>
    </lineage>
</organism>
<dbReference type="InterPro" id="IPR000169">
    <property type="entry name" value="Pept_cys_AS"/>
</dbReference>
<dbReference type="FunFam" id="3.30.160.190:FF:000001">
    <property type="entry name" value="NADH-ubiquinone oxidoreductase 21 kDa subunit mitochondrial"/>
    <property type="match status" value="1"/>
</dbReference>
<keyword evidence="31" id="KW-1185">Reference proteome</keyword>
<feature type="region of interest" description="Disordered" evidence="27">
    <location>
        <begin position="367"/>
        <end position="387"/>
    </location>
</feature>
<dbReference type="PROSITE" id="PS00640">
    <property type="entry name" value="THIOL_PROTEASE_ASN"/>
    <property type="match status" value="1"/>
</dbReference>
<gene>
    <name evidence="30" type="ORF">XAT740_LOCUS15781</name>
</gene>
<dbReference type="Proteomes" id="UP000663828">
    <property type="component" value="Unassembled WGS sequence"/>
</dbReference>
<comment type="subcellular location">
    <subcellularLocation>
        <location evidence="3">Membrane</location>
        <topology evidence="3">Multi-pass membrane protein</topology>
    </subcellularLocation>
    <subcellularLocation>
        <location evidence="26">Mitochondrion inner membrane</location>
        <topology evidence="26">Multi-pass membrane protein</topology>
        <orientation evidence="26">Matrix side</orientation>
    </subcellularLocation>
</comment>
<protein>
    <recommendedName>
        <fullName evidence="26">4-hydroxybenzoate polyprenyltransferase, mitochondrial</fullName>
        <shortName evidence="26">4-HB polyprenyltransferase</shortName>
        <ecNumber evidence="26">2.5.1.39</ecNumber>
    </recommendedName>
    <alternativeName>
        <fullName evidence="26">Para-hydroxybenzoate--polyprenyltransferase</fullName>
        <shortName evidence="26">PHB:PPT</shortName>
        <shortName evidence="26">PHB:polyprenyltransferase</shortName>
    </alternativeName>
</protein>
<keyword evidence="16" id="KW-0249">Electron transport</keyword>
<dbReference type="Pfam" id="PF01040">
    <property type="entry name" value="UbiA"/>
    <property type="match status" value="1"/>
</dbReference>
<dbReference type="InterPro" id="IPR025661">
    <property type="entry name" value="Pept_asp_AS"/>
</dbReference>
<keyword evidence="22 26" id="KW-0414">Isoprene biosynthesis</keyword>
<dbReference type="PRINTS" id="PR00705">
    <property type="entry name" value="PAPAIN"/>
</dbReference>
<dbReference type="PROSITE" id="PS00139">
    <property type="entry name" value="THIOL_PROTEASE_CYS"/>
    <property type="match status" value="1"/>
</dbReference>
<dbReference type="GO" id="GO:0008412">
    <property type="term" value="F:4-hydroxybenzoate polyprenyltransferase activity"/>
    <property type="evidence" value="ECO:0007669"/>
    <property type="project" value="UniProtKB-EC"/>
</dbReference>
<dbReference type="FunFam" id="1.20.120.1780:FF:000001">
    <property type="entry name" value="4-hydroxybenzoate octaprenyltransferase"/>
    <property type="match status" value="1"/>
</dbReference>
<dbReference type="Gene3D" id="1.20.120.1780">
    <property type="entry name" value="UbiA prenyltransferase"/>
    <property type="match status" value="1"/>
</dbReference>
<dbReference type="InterPro" id="IPR013201">
    <property type="entry name" value="Prot_inhib_I29"/>
</dbReference>
<dbReference type="InterPro" id="IPR000537">
    <property type="entry name" value="UbiA_prenyltransferase"/>
</dbReference>
<comment type="similarity">
    <text evidence="5 26">Belongs to the UbiA prenyltransferase family.</text>
</comment>
<dbReference type="EC" id="2.5.1.39" evidence="26"/>
<comment type="cofactor">
    <cofactor evidence="1 26">
        <name>Mg(2+)</name>
        <dbReference type="ChEBI" id="CHEBI:18420"/>
    </cofactor>
</comment>
<evidence type="ECO:0000256" key="17">
    <source>
        <dbReference type="ARBA" id="ARBA00022989"/>
    </source>
</evidence>
<dbReference type="GO" id="GO:0008299">
    <property type="term" value="P:isoprenoid biosynthetic process"/>
    <property type="evidence" value="ECO:0007669"/>
    <property type="project" value="UniProtKB-UniRule"/>
</dbReference>
<feature type="transmembrane region" description="Helical" evidence="26">
    <location>
        <begin position="160"/>
        <end position="177"/>
    </location>
</feature>
<keyword evidence="17 26" id="KW-1133">Transmembrane helix</keyword>
<dbReference type="FunFam" id="1.10.357.140:FF:000003">
    <property type="entry name" value="4-hydroxybenzoate polyprenyltransferase, mitochondrial"/>
    <property type="match status" value="1"/>
</dbReference>
<comment type="function">
    <text evidence="2">Accessory subunit of the mitochondrial membrane respiratory chain NADH dehydrogenase (Complex I), that is believed not to be involved in catalysis. Complex I functions in the transfer of electrons from NADH to the respiratory chain. The immediate electron acceptor for the enzyme is believed to be ubiquinone.</text>
</comment>
<dbReference type="Pfam" id="PF08246">
    <property type="entry name" value="Inhibitor_I29"/>
    <property type="match status" value="1"/>
</dbReference>
<evidence type="ECO:0000256" key="4">
    <source>
        <dbReference type="ARBA" id="ARBA00005882"/>
    </source>
</evidence>
<keyword evidence="21" id="KW-1015">Disulfide bond</keyword>
<dbReference type="PANTHER" id="PTHR11048">
    <property type="entry name" value="PRENYLTRANSFERASES"/>
    <property type="match status" value="1"/>
</dbReference>
<dbReference type="SUPFAM" id="SSF54001">
    <property type="entry name" value="Cysteine proteinases"/>
    <property type="match status" value="1"/>
</dbReference>
<keyword evidence="20" id="KW-0865">Zymogen</keyword>